<accession>A0ABR7CD18</accession>
<evidence type="ECO:0000313" key="3">
    <source>
        <dbReference type="Proteomes" id="UP000600600"/>
    </source>
</evidence>
<gene>
    <name evidence="2" type="ORF">H8S67_13510</name>
</gene>
<protein>
    <recommendedName>
        <fullName evidence="4">Fibronectin type-III domain-containing protein</fullName>
    </recommendedName>
</protein>
<dbReference type="Proteomes" id="UP000600600">
    <property type="component" value="Unassembled WGS sequence"/>
</dbReference>
<dbReference type="RefSeq" id="WP_186967635.1">
    <property type="nucleotide sequence ID" value="NZ_JACOOE010000006.1"/>
</dbReference>
<proteinExistence type="predicted"/>
<evidence type="ECO:0008006" key="4">
    <source>
        <dbReference type="Google" id="ProtNLM"/>
    </source>
</evidence>
<evidence type="ECO:0000313" key="2">
    <source>
        <dbReference type="EMBL" id="MBC5605685.1"/>
    </source>
</evidence>
<dbReference type="PROSITE" id="PS51257">
    <property type="entry name" value="PROKAR_LIPOPROTEIN"/>
    <property type="match status" value="1"/>
</dbReference>
<sequence>METSKRNIYRVLVIFSLLFALGGCSSDDDEQQESKVPTFKSTSNNIFRPLGDGGNGEYIDNVWHNTVRCSANITDNGGSAIIEYGFCWVENNTETPTVEKGNKIKVGTSDITGDYSADILVKTGKSYHVRAYARNSSGVGYGELKSAFGGSLSPR</sequence>
<evidence type="ECO:0000256" key="1">
    <source>
        <dbReference type="SAM" id="SignalP"/>
    </source>
</evidence>
<dbReference type="EMBL" id="JACOOE010000006">
    <property type="protein sequence ID" value="MBC5605685.1"/>
    <property type="molecule type" value="Genomic_DNA"/>
</dbReference>
<keyword evidence="3" id="KW-1185">Reference proteome</keyword>
<comment type="caution">
    <text evidence="2">The sequence shown here is derived from an EMBL/GenBank/DDBJ whole genome shotgun (WGS) entry which is preliminary data.</text>
</comment>
<feature type="signal peptide" evidence="1">
    <location>
        <begin position="1"/>
        <end position="25"/>
    </location>
</feature>
<feature type="chain" id="PRO_5046578789" description="Fibronectin type-III domain-containing protein" evidence="1">
    <location>
        <begin position="26"/>
        <end position="155"/>
    </location>
</feature>
<organism evidence="2 3">
    <name type="scientific">Bacteroides difficilis</name>
    <dbReference type="NCBI Taxonomy" id="2763021"/>
    <lineage>
        <taxon>Bacteria</taxon>
        <taxon>Pseudomonadati</taxon>
        <taxon>Bacteroidota</taxon>
        <taxon>Bacteroidia</taxon>
        <taxon>Bacteroidales</taxon>
        <taxon>Bacteroidaceae</taxon>
        <taxon>Bacteroides</taxon>
    </lineage>
</organism>
<reference evidence="2 3" key="1">
    <citation type="submission" date="2020-08" db="EMBL/GenBank/DDBJ databases">
        <title>Genome public.</title>
        <authorList>
            <person name="Liu C."/>
            <person name="Sun Q."/>
        </authorList>
    </citation>
    <scope>NUCLEOTIDE SEQUENCE [LARGE SCALE GENOMIC DNA]</scope>
    <source>
        <strain evidence="2 3">M27</strain>
    </source>
</reference>
<name>A0ABR7CD18_9BACE</name>
<keyword evidence="1" id="KW-0732">Signal</keyword>